<comment type="caution">
    <text evidence="2">The sequence shown here is derived from an EMBL/GenBank/DDBJ whole genome shotgun (WGS) entry which is preliminary data.</text>
</comment>
<dbReference type="EMBL" id="PZZN01000003">
    <property type="protein sequence ID" value="PTM44755.1"/>
    <property type="molecule type" value="Genomic_DNA"/>
</dbReference>
<feature type="transmembrane region" description="Helical" evidence="1">
    <location>
        <begin position="12"/>
        <end position="30"/>
    </location>
</feature>
<gene>
    <name evidence="2" type="ORF">C8J24_2965</name>
</gene>
<keyword evidence="3" id="KW-1185">Reference proteome</keyword>
<keyword evidence="1" id="KW-1133">Transmembrane helix</keyword>
<accession>A0A2T4YMX1</accession>
<proteinExistence type="predicted"/>
<protein>
    <submittedName>
        <fullName evidence="2">Uncharacterized protein</fullName>
    </submittedName>
</protein>
<evidence type="ECO:0000256" key="1">
    <source>
        <dbReference type="SAM" id="Phobius"/>
    </source>
</evidence>
<sequence length="94" mass="9765">MSDVDRHWRYVIALTLIVGYIGLATISFFHQVPANNTRFVDGFFTGLGPIVGAAVAAVLNVGKGASAQQDANLATALDKLPPQTIGTGPATPAE</sequence>
<feature type="transmembrane region" description="Helical" evidence="1">
    <location>
        <begin position="42"/>
        <end position="62"/>
    </location>
</feature>
<dbReference type="AlphaFoldDB" id="A0A2T4YMX1"/>
<keyword evidence="1" id="KW-0812">Transmembrane</keyword>
<evidence type="ECO:0000313" key="3">
    <source>
        <dbReference type="Proteomes" id="UP000240996"/>
    </source>
</evidence>
<organism evidence="2 3">
    <name type="scientific">Sphingomonas aerolata</name>
    <dbReference type="NCBI Taxonomy" id="185951"/>
    <lineage>
        <taxon>Bacteria</taxon>
        <taxon>Pseudomonadati</taxon>
        <taxon>Pseudomonadota</taxon>
        <taxon>Alphaproteobacteria</taxon>
        <taxon>Sphingomonadales</taxon>
        <taxon>Sphingomonadaceae</taxon>
        <taxon>Sphingomonas</taxon>
    </lineage>
</organism>
<dbReference type="RefSeq" id="WP_107933537.1">
    <property type="nucleotide sequence ID" value="NZ_PZZN01000003.1"/>
</dbReference>
<name>A0A2T4YMX1_9SPHN</name>
<keyword evidence="1" id="KW-0472">Membrane</keyword>
<dbReference type="Proteomes" id="UP000240996">
    <property type="component" value="Unassembled WGS sequence"/>
</dbReference>
<evidence type="ECO:0000313" key="2">
    <source>
        <dbReference type="EMBL" id="PTM44755.1"/>
    </source>
</evidence>
<reference evidence="2 3" key="1">
    <citation type="submission" date="2018-04" db="EMBL/GenBank/DDBJ databases">
        <title>Genomic Encyclopedia of Type Strains, Phase III (KMG-III): the genomes of soil and plant-associated and newly described type strains.</title>
        <authorList>
            <person name="Whitman W."/>
        </authorList>
    </citation>
    <scope>NUCLEOTIDE SEQUENCE [LARGE SCALE GENOMIC DNA]</scope>
    <source>
        <strain evidence="2 3">NW12</strain>
    </source>
</reference>